<organism evidence="2 3">
    <name type="scientific">Stenotrophomonas capsici</name>
    <dbReference type="NCBI Taxonomy" id="3110230"/>
    <lineage>
        <taxon>Bacteria</taxon>
        <taxon>Pseudomonadati</taxon>
        <taxon>Pseudomonadota</taxon>
        <taxon>Gammaproteobacteria</taxon>
        <taxon>Lysobacterales</taxon>
        <taxon>Lysobacteraceae</taxon>
        <taxon>Stenotrophomonas</taxon>
    </lineage>
</organism>
<evidence type="ECO:0000313" key="2">
    <source>
        <dbReference type="EMBL" id="MEA5667136.1"/>
    </source>
</evidence>
<feature type="region of interest" description="Disordered" evidence="1">
    <location>
        <begin position="141"/>
        <end position="161"/>
    </location>
</feature>
<evidence type="ECO:0000313" key="3">
    <source>
        <dbReference type="Proteomes" id="UP001301653"/>
    </source>
</evidence>
<reference evidence="2 3" key="1">
    <citation type="submission" date="2023-12" db="EMBL/GenBank/DDBJ databases">
        <title>Stenotrophomonas guangdongensis sp. nov., isolated from wilted pepper plants (Capsicum annuum).</title>
        <authorList>
            <person name="Qiu M."/>
            <person name="Li Y."/>
            <person name="Liu Q."/>
            <person name="Zhang X."/>
            <person name="Huang Y."/>
            <person name="Guo R."/>
            <person name="Hu M."/>
            <person name="Zhou J."/>
            <person name="Zhou X."/>
        </authorList>
    </citation>
    <scope>NUCLEOTIDE SEQUENCE [LARGE SCALE GENOMIC DNA]</scope>
    <source>
        <strain evidence="2 3">MH1</strain>
    </source>
</reference>
<sequence>MNKFAVAFVGFLLTSCSNSPMENPYCRAVLSSAPTRELPVRDVYIYGTLEHGTILINPSCIQPVFNFYSFHESISPADGAAGRIREFNKKVYDQPAAASGLFKISGTLNVYPESRLIELYDLYKFKEVDEAEAKFVIGRLRQSRNEAPKPPPRRSDSVDSP</sequence>
<evidence type="ECO:0008006" key="4">
    <source>
        <dbReference type="Google" id="ProtNLM"/>
    </source>
</evidence>
<gene>
    <name evidence="2" type="ORF">VA603_06250</name>
</gene>
<name>A0ABU5V1C0_9GAMM</name>
<evidence type="ECO:0000256" key="1">
    <source>
        <dbReference type="SAM" id="MobiDB-lite"/>
    </source>
</evidence>
<comment type="caution">
    <text evidence="2">The sequence shown here is derived from an EMBL/GenBank/DDBJ whole genome shotgun (WGS) entry which is preliminary data.</text>
</comment>
<accession>A0ABU5V1C0</accession>
<feature type="compositionally biased region" description="Basic and acidic residues" evidence="1">
    <location>
        <begin position="143"/>
        <end position="161"/>
    </location>
</feature>
<dbReference type="EMBL" id="JAYFUH010000072">
    <property type="protein sequence ID" value="MEA5667136.1"/>
    <property type="molecule type" value="Genomic_DNA"/>
</dbReference>
<dbReference type="PROSITE" id="PS51257">
    <property type="entry name" value="PROKAR_LIPOPROTEIN"/>
    <property type="match status" value="1"/>
</dbReference>
<protein>
    <recommendedName>
        <fullName evidence="4">Lipoprotein</fullName>
    </recommendedName>
</protein>
<dbReference type="RefSeq" id="WP_323438272.1">
    <property type="nucleotide sequence ID" value="NZ_JAYFUH010000072.1"/>
</dbReference>
<keyword evidence="3" id="KW-1185">Reference proteome</keyword>
<dbReference type="Proteomes" id="UP001301653">
    <property type="component" value="Unassembled WGS sequence"/>
</dbReference>
<proteinExistence type="predicted"/>